<dbReference type="InterPro" id="IPR004474">
    <property type="entry name" value="LytR_CpsA_psr"/>
</dbReference>
<feature type="domain" description="Cell envelope-related transcriptional attenuator" evidence="3">
    <location>
        <begin position="86"/>
        <end position="255"/>
    </location>
</feature>
<comment type="similarity">
    <text evidence="1">Belongs to the LytR/CpsA/Psr (LCP) family.</text>
</comment>
<gene>
    <name evidence="4" type="ORF">COX47_00880</name>
</gene>
<proteinExistence type="inferred from homology"/>
<comment type="caution">
    <text evidence="4">The sequence shown here is derived from an EMBL/GenBank/DDBJ whole genome shotgun (WGS) entry which is preliminary data.</text>
</comment>
<evidence type="ECO:0000256" key="2">
    <source>
        <dbReference type="SAM" id="Phobius"/>
    </source>
</evidence>
<dbReference type="AlphaFoldDB" id="A0A2G9Y8T3"/>
<dbReference type="Pfam" id="PF03816">
    <property type="entry name" value="LytR_cpsA_psr"/>
    <property type="match status" value="1"/>
</dbReference>
<evidence type="ECO:0000313" key="5">
    <source>
        <dbReference type="Proteomes" id="UP000231025"/>
    </source>
</evidence>
<feature type="transmembrane region" description="Helical" evidence="2">
    <location>
        <begin position="21"/>
        <end position="40"/>
    </location>
</feature>
<dbReference type="PANTHER" id="PTHR33392">
    <property type="entry name" value="POLYISOPRENYL-TEICHOIC ACID--PEPTIDOGLYCAN TEICHOIC ACID TRANSFERASE TAGU"/>
    <property type="match status" value="1"/>
</dbReference>
<keyword evidence="2" id="KW-0472">Membrane</keyword>
<dbReference type="InterPro" id="IPR050922">
    <property type="entry name" value="LytR/CpsA/Psr_CW_biosynth"/>
</dbReference>
<protein>
    <recommendedName>
        <fullName evidence="3">Cell envelope-related transcriptional attenuator domain-containing protein</fullName>
    </recommendedName>
</protein>
<organism evidence="4 5">
    <name type="scientific">Candidatus Roizmanbacteria bacterium CG23_combo_of_CG06-09_8_20_14_all_35_49</name>
    <dbReference type="NCBI Taxonomy" id="1974863"/>
    <lineage>
        <taxon>Bacteria</taxon>
        <taxon>Candidatus Roizmaniibacteriota</taxon>
    </lineage>
</organism>
<evidence type="ECO:0000259" key="3">
    <source>
        <dbReference type="Pfam" id="PF03816"/>
    </source>
</evidence>
<dbReference type="Gene3D" id="3.40.630.190">
    <property type="entry name" value="LCP protein"/>
    <property type="match status" value="1"/>
</dbReference>
<name>A0A2G9Y8T3_9BACT</name>
<evidence type="ECO:0000313" key="4">
    <source>
        <dbReference type="EMBL" id="PIP15153.1"/>
    </source>
</evidence>
<sequence>MKIKSFKIENSMKIENFKLKIIIACSFILLISIFIIRPYFLFINKTLKVSIVKTLLSRNSLKSYDNQVNILLLGVAGGQHEGPNLSDSIVVINYDLKTNQSTTISIPRDIWSDTLKDKINSAYAYGEAKKNGGGFILAKAEVSAIIGLPIQYAVVIDFDKFKELIDFLGGVEINIDNSFTDKKFPIAGRENDDCAGDKTYACRYETITFTKGLNKMNGETALKFVRSRNAEGKEGTDFAREARQQKVIETVKNKLFASVKKLSLKTYRQLYQLINPLVKRDITNQQIAIILKNIVFKGKIKQEKIVLDQDFFTNPEVNSPEYDGLWVLIPTDKNFSLIHRYIGCVLENKENCDQLKNKSSNNQ</sequence>
<accession>A0A2G9Y8T3</accession>
<reference evidence="4 5" key="1">
    <citation type="submission" date="2017-09" db="EMBL/GenBank/DDBJ databases">
        <title>Depth-based differentiation of microbial function through sediment-hosted aquifers and enrichment of novel symbionts in the deep terrestrial subsurface.</title>
        <authorList>
            <person name="Probst A.J."/>
            <person name="Ladd B."/>
            <person name="Jarett J.K."/>
            <person name="Geller-Mcgrath D.E."/>
            <person name="Sieber C.M."/>
            <person name="Emerson J.B."/>
            <person name="Anantharaman K."/>
            <person name="Thomas B.C."/>
            <person name="Malmstrom R."/>
            <person name="Stieglmeier M."/>
            <person name="Klingl A."/>
            <person name="Woyke T."/>
            <person name="Ryan C.M."/>
            <person name="Banfield J.F."/>
        </authorList>
    </citation>
    <scope>NUCLEOTIDE SEQUENCE [LARGE SCALE GENOMIC DNA]</scope>
    <source>
        <strain evidence="4">CG23_combo_of_CG06-09_8_20_14_all_35_49</strain>
    </source>
</reference>
<evidence type="ECO:0000256" key="1">
    <source>
        <dbReference type="ARBA" id="ARBA00006068"/>
    </source>
</evidence>
<dbReference type="PANTHER" id="PTHR33392:SF6">
    <property type="entry name" value="POLYISOPRENYL-TEICHOIC ACID--PEPTIDOGLYCAN TEICHOIC ACID TRANSFERASE TAGU"/>
    <property type="match status" value="1"/>
</dbReference>
<dbReference type="EMBL" id="PCRE01000015">
    <property type="protein sequence ID" value="PIP15153.1"/>
    <property type="molecule type" value="Genomic_DNA"/>
</dbReference>
<dbReference type="NCBIfam" id="TIGR00350">
    <property type="entry name" value="lytR_cpsA_psr"/>
    <property type="match status" value="1"/>
</dbReference>
<keyword evidence="2" id="KW-1133">Transmembrane helix</keyword>
<dbReference type="Proteomes" id="UP000231025">
    <property type="component" value="Unassembled WGS sequence"/>
</dbReference>
<keyword evidence="2" id="KW-0812">Transmembrane</keyword>